<organism evidence="9 10">
    <name type="scientific">Triparma strigata</name>
    <dbReference type="NCBI Taxonomy" id="1606541"/>
    <lineage>
        <taxon>Eukaryota</taxon>
        <taxon>Sar</taxon>
        <taxon>Stramenopiles</taxon>
        <taxon>Ochrophyta</taxon>
        <taxon>Bolidophyceae</taxon>
        <taxon>Parmales</taxon>
        <taxon>Triparmaceae</taxon>
        <taxon>Triparma</taxon>
    </lineage>
</organism>
<evidence type="ECO:0000256" key="5">
    <source>
        <dbReference type="ARBA" id="ARBA00023157"/>
    </source>
</evidence>
<evidence type="ECO:0000256" key="4">
    <source>
        <dbReference type="ARBA" id="ARBA00023008"/>
    </source>
</evidence>
<reference evidence="10" key="1">
    <citation type="journal article" date="2023" name="Commun. Biol.">
        <title>Genome analysis of Parmales, the sister group of diatoms, reveals the evolutionary specialization of diatoms from phago-mixotrophs to photoautotrophs.</title>
        <authorList>
            <person name="Ban H."/>
            <person name="Sato S."/>
            <person name="Yoshikawa S."/>
            <person name="Yamada K."/>
            <person name="Nakamura Y."/>
            <person name="Ichinomiya M."/>
            <person name="Sato N."/>
            <person name="Blanc-Mathieu R."/>
            <person name="Endo H."/>
            <person name="Kuwata A."/>
            <person name="Ogata H."/>
        </authorList>
    </citation>
    <scope>NUCLEOTIDE SEQUENCE [LARGE SCALE GENOMIC DNA]</scope>
    <source>
        <strain evidence="10">NIES 3701</strain>
    </source>
</reference>
<dbReference type="SUPFAM" id="SSF48056">
    <property type="entry name" value="Di-copper centre-containing domain"/>
    <property type="match status" value="1"/>
</dbReference>
<evidence type="ECO:0000259" key="7">
    <source>
        <dbReference type="PROSITE" id="PS00497"/>
    </source>
</evidence>
<evidence type="ECO:0000256" key="6">
    <source>
        <dbReference type="SAM" id="SignalP"/>
    </source>
</evidence>
<keyword evidence="4" id="KW-0186">Copper</keyword>
<keyword evidence="2 6" id="KW-0732">Signal</keyword>
<dbReference type="InterPro" id="IPR008922">
    <property type="entry name" value="Di-copper_centre_dom_sf"/>
</dbReference>
<evidence type="ECO:0000256" key="1">
    <source>
        <dbReference type="ARBA" id="ARBA00022723"/>
    </source>
</evidence>
<evidence type="ECO:0000313" key="9">
    <source>
        <dbReference type="EMBL" id="GMH80743.1"/>
    </source>
</evidence>
<dbReference type="GO" id="GO:0016491">
    <property type="term" value="F:oxidoreductase activity"/>
    <property type="evidence" value="ECO:0007669"/>
    <property type="project" value="InterPro"/>
</dbReference>
<evidence type="ECO:0000256" key="3">
    <source>
        <dbReference type="ARBA" id="ARBA00022737"/>
    </source>
</evidence>
<evidence type="ECO:0000313" key="10">
    <source>
        <dbReference type="Proteomes" id="UP001165085"/>
    </source>
</evidence>
<keyword evidence="10" id="KW-1185">Reference proteome</keyword>
<dbReference type="PROSITE" id="PS00497">
    <property type="entry name" value="TYROSINASE_1"/>
    <property type="match status" value="1"/>
</dbReference>
<dbReference type="InterPro" id="IPR050316">
    <property type="entry name" value="Tyrosinase/Hemocyanin"/>
</dbReference>
<keyword evidence="5" id="KW-1015">Disulfide bond</keyword>
<dbReference type="InterPro" id="IPR002227">
    <property type="entry name" value="Tyrosinase_Cu-bd"/>
</dbReference>
<protein>
    <recommendedName>
        <fullName evidence="7 8">Tyrosinase copper-binding domain-containing protein</fullName>
    </recommendedName>
</protein>
<evidence type="ECO:0000256" key="2">
    <source>
        <dbReference type="ARBA" id="ARBA00022729"/>
    </source>
</evidence>
<feature type="chain" id="PRO_5040722368" description="Tyrosinase copper-binding domain-containing protein" evidence="6">
    <location>
        <begin position="18"/>
        <end position="1248"/>
    </location>
</feature>
<dbReference type="Pfam" id="PF00264">
    <property type="entry name" value="Tyrosinase"/>
    <property type="match status" value="1"/>
</dbReference>
<dbReference type="Gene3D" id="1.10.1280.10">
    <property type="entry name" value="Di-copper center containing domain from catechol oxidase"/>
    <property type="match status" value="1"/>
</dbReference>
<dbReference type="PRINTS" id="PR00092">
    <property type="entry name" value="TYROSINASE"/>
</dbReference>
<dbReference type="PANTHER" id="PTHR11474">
    <property type="entry name" value="TYROSINASE FAMILY MEMBER"/>
    <property type="match status" value="1"/>
</dbReference>
<gene>
    <name evidence="9" type="ORF">TrST_g14359</name>
</gene>
<dbReference type="PROSITE" id="PS00498">
    <property type="entry name" value="TYROSINASE_2"/>
    <property type="match status" value="1"/>
</dbReference>
<dbReference type="PANTHER" id="PTHR11474:SF126">
    <property type="entry name" value="TYROSINASE-LIKE PROTEIN TYR-1-RELATED"/>
    <property type="match status" value="1"/>
</dbReference>
<dbReference type="InterPro" id="IPR011936">
    <property type="entry name" value="Myxo_disulph_rpt"/>
</dbReference>
<feature type="domain" description="Tyrosinase copper-binding" evidence="7">
    <location>
        <begin position="511"/>
        <end position="528"/>
    </location>
</feature>
<comment type="caution">
    <text evidence="9">The sequence shown here is derived from an EMBL/GenBank/DDBJ whole genome shotgun (WGS) entry which is preliminary data.</text>
</comment>
<accession>A0A9W7EKW1</accession>
<feature type="domain" description="Tyrosinase copper-binding" evidence="8">
    <location>
        <begin position="740"/>
        <end position="751"/>
    </location>
</feature>
<dbReference type="GO" id="GO:0046872">
    <property type="term" value="F:metal ion binding"/>
    <property type="evidence" value="ECO:0007669"/>
    <property type="project" value="UniProtKB-KW"/>
</dbReference>
<dbReference type="NCBIfam" id="TIGR02232">
    <property type="entry name" value="myxo_disulf_rpt"/>
    <property type="match status" value="2"/>
</dbReference>
<evidence type="ECO:0000259" key="8">
    <source>
        <dbReference type="PROSITE" id="PS00498"/>
    </source>
</evidence>
<feature type="signal peptide" evidence="6">
    <location>
        <begin position="1"/>
        <end position="17"/>
    </location>
</feature>
<sequence length="1248" mass="135508">MLLSALLQKLLAPATMGSEFGIKEESDKMRLTPGAPGGGAGRWMLAGWSAVLAVVCLTGGIGIGYGLQSGSLPFMSGTNSDSVETYDLTNALEETDRRALMAYETPDGRILKSLRHNTAYYDSISQLTVVKQNGWIYSFVVQSYNIKTDTSLVFNGVGGEELTYPSDGSGWKMVGAATSGRDTGSDVPLGRRLGLDIPDEGGLRATGSTRDGFIEDLEERRRRLSSSSSLCDKSVESVCKNCIETEDSWCGANAWDASCTEGCDGKTKYMSRGCEVECAEPKIVTVTAKKVAEVDQKDPIDCVLESSWSDVGTCSFLTGSSKCYKKQTKNVVTQPQHGGKACDVPEQQLECECFEAGGGTTSSNCGDGHKLDSEECDDGNGWGKDGCDKDCKVEPNWDCSGGNVFTASTCTAVAGGCGDGTQAGAEECDDGNTDSGDGCSSDCKLEPYFDCEGGVGKTTTCECMRVRKDYRDMSDAEKTLYIAAVNDLKQQGIYDLFVQVHAHLTNKDYAHGTSGFLPWHRKYLLEYENAIRRADGQENGKYKCVTVPYWDWAEDTDLCAANAGSCKTYHEKSDILKDFGGPGSADCMTNPHSGNVGGGSGAGAYSWVLPDGSTQTTTLSDCTGYATWGSTGAGSVDSIPANAVGCVRTGPFAGWISPEFPYKQGDAPTDSNNPCLSRGLNWHVASQGLLTGSQRLKEIIYGRSVYGTNGGFRAYIESTPHANPHNLLGGHIRSFSSPADPLFFSHHAFIDKVWSMWQNCHDHDEATMGNNQYQGTSPGFDGPSDPLVFKFFPETTGENKCVKTNSACATHVHAADSWCASNNWDATCEGFCSSSSDCGDADHPERNPQDILKPYSANELFTGQAASVYTWDSTKLMPGDFHSIHDLGDNSYLYAEDQFDKHNNANPGSCNWSESSHHGKKWKTNRRRMTEHDAMVPTETTFETLKATKDVEWAEGARSLKGVDENGRPLETHAQRVARNYKNSGVLPPRRVLQVAQEPGDMNEICPYDCADWVGKSTGAALSQNGLSAWHIGTYTNGEGSCTQLGDWYSLPQMYYHLYTDSASNTDAAQLWPGSSTEWIDDRDGDGSFDMDRGQEFWENANGQTIYRYECTCQNGLTWDMEGLTCIDLTPTAGASKDPDADLVRDYYDKVSAKFVEENEFVKDSDSLNATLSLMVERECKLLYNKQNKIKREDAADLADTSTIGKRGQLLKNWGLEPCSGKDDTSRTVKCIDDGVAEDPCDGIGGEE</sequence>
<dbReference type="Proteomes" id="UP001165085">
    <property type="component" value="Unassembled WGS sequence"/>
</dbReference>
<proteinExistence type="predicted"/>
<name>A0A9W7EKW1_9STRA</name>
<keyword evidence="3" id="KW-0677">Repeat</keyword>
<dbReference type="AlphaFoldDB" id="A0A9W7EKW1"/>
<dbReference type="EMBL" id="BRXY01000249">
    <property type="protein sequence ID" value="GMH80743.1"/>
    <property type="molecule type" value="Genomic_DNA"/>
</dbReference>
<dbReference type="OrthoDB" id="61409at2759"/>
<keyword evidence="1" id="KW-0479">Metal-binding</keyword>